<gene>
    <name evidence="2" type="ORF">ASPACDRAFT_60947</name>
</gene>
<evidence type="ECO:0000313" key="2">
    <source>
        <dbReference type="EMBL" id="OJJ99135.1"/>
    </source>
</evidence>
<dbReference type="AlphaFoldDB" id="A0A1L9WSI7"/>
<proteinExistence type="predicted"/>
<dbReference type="GeneID" id="30977426"/>
<evidence type="ECO:0000256" key="1">
    <source>
        <dbReference type="SAM" id="MobiDB-lite"/>
    </source>
</evidence>
<dbReference type="OMA" id="SANPYTE"/>
<reference evidence="3" key="1">
    <citation type="journal article" date="2017" name="Genome Biol.">
        <title>Comparative genomics reveals high biological diversity and specific adaptations in the industrially and medically important fungal genus Aspergillus.</title>
        <authorList>
            <person name="de Vries R.P."/>
            <person name="Riley R."/>
            <person name="Wiebenga A."/>
            <person name="Aguilar-Osorio G."/>
            <person name="Amillis S."/>
            <person name="Uchima C.A."/>
            <person name="Anderluh G."/>
            <person name="Asadollahi M."/>
            <person name="Askin M."/>
            <person name="Barry K."/>
            <person name="Battaglia E."/>
            <person name="Bayram O."/>
            <person name="Benocci T."/>
            <person name="Braus-Stromeyer S.A."/>
            <person name="Caldana C."/>
            <person name="Canovas D."/>
            <person name="Cerqueira G.C."/>
            <person name="Chen F."/>
            <person name="Chen W."/>
            <person name="Choi C."/>
            <person name="Clum A."/>
            <person name="Dos Santos R.A."/>
            <person name="Damasio A.R."/>
            <person name="Diallinas G."/>
            <person name="Emri T."/>
            <person name="Fekete E."/>
            <person name="Flipphi M."/>
            <person name="Freyberg S."/>
            <person name="Gallo A."/>
            <person name="Gournas C."/>
            <person name="Habgood R."/>
            <person name="Hainaut M."/>
            <person name="Harispe M.L."/>
            <person name="Henrissat B."/>
            <person name="Hilden K.S."/>
            <person name="Hope R."/>
            <person name="Hossain A."/>
            <person name="Karabika E."/>
            <person name="Karaffa L."/>
            <person name="Karanyi Z."/>
            <person name="Krasevec N."/>
            <person name="Kuo A."/>
            <person name="Kusch H."/>
            <person name="LaButti K."/>
            <person name="Lagendijk E.L."/>
            <person name="Lapidus A."/>
            <person name="Levasseur A."/>
            <person name="Lindquist E."/>
            <person name="Lipzen A."/>
            <person name="Logrieco A.F."/>
            <person name="MacCabe A."/>
            <person name="Maekelae M.R."/>
            <person name="Malavazi I."/>
            <person name="Melin P."/>
            <person name="Meyer V."/>
            <person name="Mielnichuk N."/>
            <person name="Miskei M."/>
            <person name="Molnar A.P."/>
            <person name="Mule G."/>
            <person name="Ngan C.Y."/>
            <person name="Orejas M."/>
            <person name="Orosz E."/>
            <person name="Ouedraogo J.P."/>
            <person name="Overkamp K.M."/>
            <person name="Park H.-S."/>
            <person name="Perrone G."/>
            <person name="Piumi F."/>
            <person name="Punt P.J."/>
            <person name="Ram A.F."/>
            <person name="Ramon A."/>
            <person name="Rauscher S."/>
            <person name="Record E."/>
            <person name="Riano-Pachon D.M."/>
            <person name="Robert V."/>
            <person name="Roehrig J."/>
            <person name="Ruller R."/>
            <person name="Salamov A."/>
            <person name="Salih N.S."/>
            <person name="Samson R.A."/>
            <person name="Sandor E."/>
            <person name="Sanguinetti M."/>
            <person name="Schuetze T."/>
            <person name="Sepcic K."/>
            <person name="Shelest E."/>
            <person name="Sherlock G."/>
            <person name="Sophianopoulou V."/>
            <person name="Squina F.M."/>
            <person name="Sun H."/>
            <person name="Susca A."/>
            <person name="Todd R.B."/>
            <person name="Tsang A."/>
            <person name="Unkles S.E."/>
            <person name="van de Wiele N."/>
            <person name="van Rossen-Uffink D."/>
            <person name="Oliveira J.V."/>
            <person name="Vesth T.C."/>
            <person name="Visser J."/>
            <person name="Yu J.-H."/>
            <person name="Zhou M."/>
            <person name="Andersen M.R."/>
            <person name="Archer D.B."/>
            <person name="Baker S.E."/>
            <person name="Benoit I."/>
            <person name="Brakhage A.A."/>
            <person name="Braus G.H."/>
            <person name="Fischer R."/>
            <person name="Frisvad J.C."/>
            <person name="Goldman G.H."/>
            <person name="Houbraken J."/>
            <person name="Oakley B."/>
            <person name="Pocsi I."/>
            <person name="Scazzocchio C."/>
            <person name="Seiboth B."/>
            <person name="vanKuyk P.A."/>
            <person name="Wortman J."/>
            <person name="Dyer P.S."/>
            <person name="Grigoriev I.V."/>
        </authorList>
    </citation>
    <scope>NUCLEOTIDE SEQUENCE [LARGE SCALE GENOMIC DNA]</scope>
    <source>
        <strain evidence="3">ATCC 16872 / CBS 172.66 / WB 5094</strain>
    </source>
</reference>
<dbReference type="EMBL" id="KV878978">
    <property type="protein sequence ID" value="OJJ99135.1"/>
    <property type="molecule type" value="Genomic_DNA"/>
</dbReference>
<dbReference type="OrthoDB" id="4462272at2759"/>
<organism evidence="2 3">
    <name type="scientific">Aspergillus aculeatus (strain ATCC 16872 / CBS 172.66 / WB 5094)</name>
    <dbReference type="NCBI Taxonomy" id="690307"/>
    <lineage>
        <taxon>Eukaryota</taxon>
        <taxon>Fungi</taxon>
        <taxon>Dikarya</taxon>
        <taxon>Ascomycota</taxon>
        <taxon>Pezizomycotina</taxon>
        <taxon>Eurotiomycetes</taxon>
        <taxon>Eurotiomycetidae</taxon>
        <taxon>Eurotiales</taxon>
        <taxon>Aspergillaceae</taxon>
        <taxon>Aspergillus</taxon>
        <taxon>Aspergillus subgen. Circumdati</taxon>
    </lineage>
</organism>
<accession>A0A1L9WSI7</accession>
<dbReference type="RefSeq" id="XP_020055475.1">
    <property type="nucleotide sequence ID" value="XM_020203612.1"/>
</dbReference>
<dbReference type="VEuPathDB" id="FungiDB:ASPACDRAFT_60947"/>
<dbReference type="Proteomes" id="UP000184546">
    <property type="component" value="Unassembled WGS sequence"/>
</dbReference>
<sequence length="316" mass="36004">MSSTEAVPSASPYTEVRTVPYRCECFAESKSGNYWDDEPLREQILKAKANQQKEWWIPRPGHSLDLWGRLLSDTFGLAGDGETLPDNLDDTLPAHVVAAEIYNARYPLTGVVRYLRLWECVGRPLWPLTDCALVVIDLIPGNSSKLVREAFPERARALDRLIRSSTYKEEEPHIKQEGGEEKPYIKQEAGEEEPVKELVRYPFIRVFCTWGDKEHPNPSLDECQEIVTQLGMTDEARRTCRAFFLAKCSRVGIYTWDRRGPQGGPMQDRTALPLRVHPEQGDDPFLCLADDHARVGKIVQQLSREVHAVLKLAAFW</sequence>
<keyword evidence="3" id="KW-1185">Reference proteome</keyword>
<evidence type="ECO:0000313" key="3">
    <source>
        <dbReference type="Proteomes" id="UP000184546"/>
    </source>
</evidence>
<feature type="region of interest" description="Disordered" evidence="1">
    <location>
        <begin position="169"/>
        <end position="189"/>
    </location>
</feature>
<name>A0A1L9WSI7_ASPA1</name>
<protein>
    <submittedName>
        <fullName evidence="2">Uncharacterized protein</fullName>
    </submittedName>
</protein>